<dbReference type="PROSITE" id="PS51025">
    <property type="entry name" value="PWI"/>
    <property type="match status" value="1"/>
</dbReference>
<feature type="domain" description="PWI" evidence="3">
    <location>
        <begin position="28"/>
        <end position="128"/>
    </location>
</feature>
<feature type="compositionally biased region" description="Basic residues" evidence="2">
    <location>
        <begin position="234"/>
        <end position="273"/>
    </location>
</feature>
<proteinExistence type="predicted"/>
<evidence type="ECO:0000313" key="4">
    <source>
        <dbReference type="Proteomes" id="UP000694941"/>
    </source>
</evidence>
<evidence type="ECO:0000256" key="1">
    <source>
        <dbReference type="ARBA" id="ARBA00022664"/>
    </source>
</evidence>
<dbReference type="SMART" id="SM00311">
    <property type="entry name" value="PWI"/>
    <property type="match status" value="1"/>
</dbReference>
<feature type="compositionally biased region" description="Basic and acidic residues" evidence="2">
    <location>
        <begin position="154"/>
        <end position="185"/>
    </location>
</feature>
<dbReference type="Pfam" id="PF01480">
    <property type="entry name" value="PWI"/>
    <property type="match status" value="1"/>
</dbReference>
<gene>
    <name evidence="5" type="primary">LOC106464560</name>
</gene>
<dbReference type="InterPro" id="IPR052225">
    <property type="entry name" value="Ser/Arg_repetitive_matrix"/>
</dbReference>
<feature type="compositionally biased region" description="Low complexity" evidence="2">
    <location>
        <begin position="295"/>
        <end position="313"/>
    </location>
</feature>
<organism evidence="4 5">
    <name type="scientific">Limulus polyphemus</name>
    <name type="common">Atlantic horseshoe crab</name>
    <dbReference type="NCBI Taxonomy" id="6850"/>
    <lineage>
        <taxon>Eukaryota</taxon>
        <taxon>Metazoa</taxon>
        <taxon>Ecdysozoa</taxon>
        <taxon>Arthropoda</taxon>
        <taxon>Chelicerata</taxon>
        <taxon>Merostomata</taxon>
        <taxon>Xiphosura</taxon>
        <taxon>Limulidae</taxon>
        <taxon>Limulus</taxon>
    </lineage>
</organism>
<accession>A0ABM1BE56</accession>
<keyword evidence="1" id="KW-0507">mRNA processing</keyword>
<reference evidence="5" key="1">
    <citation type="submission" date="2025-08" db="UniProtKB">
        <authorList>
            <consortium name="RefSeq"/>
        </authorList>
    </citation>
    <scope>IDENTIFICATION</scope>
    <source>
        <tissue evidence="5">Muscle</tissue>
    </source>
</reference>
<feature type="compositionally biased region" description="Basic residues" evidence="2">
    <location>
        <begin position="282"/>
        <end position="294"/>
    </location>
</feature>
<dbReference type="InterPro" id="IPR002483">
    <property type="entry name" value="PWI_dom"/>
</dbReference>
<evidence type="ECO:0000256" key="2">
    <source>
        <dbReference type="SAM" id="MobiDB-lite"/>
    </source>
</evidence>
<dbReference type="Proteomes" id="UP000694941">
    <property type="component" value="Unplaced"/>
</dbReference>
<feature type="compositionally biased region" description="Basic and acidic residues" evidence="2">
    <location>
        <begin position="314"/>
        <end position="335"/>
    </location>
</feature>
<name>A0ABM1BE56_LIMPO</name>
<evidence type="ECO:0000313" key="5">
    <source>
        <dbReference type="RefSeq" id="XP_013780163.1"/>
    </source>
</evidence>
<dbReference type="RefSeq" id="XP_013780163.1">
    <property type="nucleotide sequence ID" value="XM_013924709.2"/>
</dbReference>
<dbReference type="GeneID" id="106464560"/>
<dbReference type="PANTHER" id="PTHR23148:SF0">
    <property type="entry name" value="SERINE_ARGININE REPETITIVE MATRIX PROTEIN 1"/>
    <property type="match status" value="1"/>
</dbReference>
<feature type="region of interest" description="Disordered" evidence="2">
    <location>
        <begin position="154"/>
        <end position="345"/>
    </location>
</feature>
<keyword evidence="4" id="KW-1185">Reference proteome</keyword>
<dbReference type="PANTHER" id="PTHR23148">
    <property type="entry name" value="SERINE/ARGININE REGULATED NUCLEAR MATRIX PROTEIN"/>
    <property type="match status" value="1"/>
</dbReference>
<feature type="compositionally biased region" description="Basic residues" evidence="2">
    <location>
        <begin position="336"/>
        <end position="345"/>
    </location>
</feature>
<dbReference type="InterPro" id="IPR036483">
    <property type="entry name" value="PWI_dom_sf"/>
</dbReference>
<feature type="compositionally biased region" description="Basic and acidic residues" evidence="2">
    <location>
        <begin position="193"/>
        <end position="216"/>
    </location>
</feature>
<dbReference type="SUPFAM" id="SSF101233">
    <property type="entry name" value="PWI domain"/>
    <property type="match status" value="1"/>
</dbReference>
<sequence>MTDTGFFRGTSAEQDNRFSNKQNKLLKQLKFHEILEKKVDMRKVNLDIIKPWITKKITSLLGIEDDVIIDFIFNQLEGEKYPDAKTMQINLTGFLNGKNAREFMGELWSLLLSAEENIGGIPAQFIEQKKEEIKKRQEEQEQIQANIKKIDEKEKRKIASDVNGETKTETEKTSDRYSPRPPSKDKKSKFDKKHSSSTDSQDDKETKTKNISRDQSRSSSPQTKRQREGNYPRRQSKSPRHRSRSPRRRMSLRSQSPRKRSSLRRSPVRRRSPSQRSSPPPTRKKSFPARKKSMRTSSSSSTSSSSRSSSCSSDKADLKNKKSSSIEKDRNSKQKDKPRRRRRDHHLRLLIHSPILQILEEKGDLVPFQEEEEIHHHNVDVLPSELNNNFITEDNHQLLVDLVVNYHQKETDRIGLILALMIEDQYLLYTKTWSN</sequence>
<dbReference type="Gene3D" id="1.20.1390.10">
    <property type="entry name" value="PWI domain"/>
    <property type="match status" value="1"/>
</dbReference>
<evidence type="ECO:0000259" key="3">
    <source>
        <dbReference type="PROSITE" id="PS51025"/>
    </source>
</evidence>
<protein>
    <submittedName>
        <fullName evidence="5">Serine/arginine repetitive matrix protein 1-like isoform X5</fullName>
    </submittedName>
</protein>